<evidence type="ECO:0000259" key="4">
    <source>
        <dbReference type="Pfam" id="PF00135"/>
    </source>
</evidence>
<dbReference type="AlphaFoldDB" id="K1Q2Z6"/>
<evidence type="ECO:0000256" key="2">
    <source>
        <dbReference type="ARBA" id="ARBA00022801"/>
    </source>
</evidence>
<dbReference type="GO" id="GO:0016787">
    <property type="term" value="F:hydrolase activity"/>
    <property type="evidence" value="ECO:0007669"/>
    <property type="project" value="UniProtKB-KW"/>
</dbReference>
<reference evidence="5" key="1">
    <citation type="journal article" date="2012" name="Nature">
        <title>The oyster genome reveals stress adaptation and complexity of shell formation.</title>
        <authorList>
            <person name="Zhang G."/>
            <person name="Fang X."/>
            <person name="Guo X."/>
            <person name="Li L."/>
            <person name="Luo R."/>
            <person name="Xu F."/>
            <person name="Yang P."/>
            <person name="Zhang L."/>
            <person name="Wang X."/>
            <person name="Qi H."/>
            <person name="Xiong Z."/>
            <person name="Que H."/>
            <person name="Xie Y."/>
            <person name="Holland P.W."/>
            <person name="Paps J."/>
            <person name="Zhu Y."/>
            <person name="Wu F."/>
            <person name="Chen Y."/>
            <person name="Wang J."/>
            <person name="Peng C."/>
            <person name="Meng J."/>
            <person name="Yang L."/>
            <person name="Liu J."/>
            <person name="Wen B."/>
            <person name="Zhang N."/>
            <person name="Huang Z."/>
            <person name="Zhu Q."/>
            <person name="Feng Y."/>
            <person name="Mount A."/>
            <person name="Hedgecock D."/>
            <person name="Xu Z."/>
            <person name="Liu Y."/>
            <person name="Domazet-Loso T."/>
            <person name="Du Y."/>
            <person name="Sun X."/>
            <person name="Zhang S."/>
            <person name="Liu B."/>
            <person name="Cheng P."/>
            <person name="Jiang X."/>
            <person name="Li J."/>
            <person name="Fan D."/>
            <person name="Wang W."/>
            <person name="Fu W."/>
            <person name="Wang T."/>
            <person name="Wang B."/>
            <person name="Zhang J."/>
            <person name="Peng Z."/>
            <person name="Li Y."/>
            <person name="Li N."/>
            <person name="Wang J."/>
            <person name="Chen M."/>
            <person name="He Y."/>
            <person name="Tan F."/>
            <person name="Song X."/>
            <person name="Zheng Q."/>
            <person name="Huang R."/>
            <person name="Yang H."/>
            <person name="Du X."/>
            <person name="Chen L."/>
            <person name="Yang M."/>
            <person name="Gaffney P.M."/>
            <person name="Wang S."/>
            <person name="Luo L."/>
            <person name="She Z."/>
            <person name="Ming Y."/>
            <person name="Huang W."/>
            <person name="Zhang S."/>
            <person name="Huang B."/>
            <person name="Zhang Y."/>
            <person name="Qu T."/>
            <person name="Ni P."/>
            <person name="Miao G."/>
            <person name="Wang J."/>
            <person name="Wang Q."/>
            <person name="Steinberg C.E."/>
            <person name="Wang H."/>
            <person name="Li N."/>
            <person name="Qian L."/>
            <person name="Zhang G."/>
            <person name="Li Y."/>
            <person name="Yang H."/>
            <person name="Liu X."/>
            <person name="Wang J."/>
            <person name="Yin Y."/>
            <person name="Wang J."/>
        </authorList>
    </citation>
    <scope>NUCLEOTIDE SEQUENCE [LARGE SCALE GENOMIC DNA]</scope>
    <source>
        <strain evidence="5">05x7-T-G4-1.051#20</strain>
    </source>
</reference>
<comment type="similarity">
    <text evidence="1 3">Belongs to the type-B carboxylesterase/lipase family.</text>
</comment>
<proteinExistence type="inferred from homology"/>
<accession>K1Q2Z6</accession>
<evidence type="ECO:0000256" key="1">
    <source>
        <dbReference type="ARBA" id="ARBA00005964"/>
    </source>
</evidence>
<dbReference type="EMBL" id="JH816101">
    <property type="protein sequence ID" value="EKC30807.1"/>
    <property type="molecule type" value="Genomic_DNA"/>
</dbReference>
<dbReference type="FunCoup" id="K1Q2Z6">
    <property type="interactions" value="41"/>
</dbReference>
<evidence type="ECO:0000313" key="5">
    <source>
        <dbReference type="EMBL" id="EKC30807.1"/>
    </source>
</evidence>
<dbReference type="InterPro" id="IPR050309">
    <property type="entry name" value="Type-B_Carboxylest/Lipase"/>
</dbReference>
<dbReference type="Gene3D" id="3.40.50.1820">
    <property type="entry name" value="alpha/beta hydrolase"/>
    <property type="match status" value="1"/>
</dbReference>
<sequence length="621" mass="69733">MSSRATIPEYLYLGDRKAPECYVALCLRHRATYHSSAYLSPSKAFLSPRGQISDMSPSKPSSLVKGDDVVNAVEIKTTSGWVRGYEENFDDGKVFRFVKIPFAKPPIGKLRFRPPQPIGEWDGVQGISETKSPVCPQWHFPSPGFNFSETNEDCLYLDIYVPGKISLERNLSVIVWIFGGGFIIGAANQYRPQPMVLKGDVIVVTINYRLGLLGFFTMHDPLLSGNYGIMDQIEALRWIHNNIASFGGNPNSVTIFGESAGGMSISLLTLIPSNEGLFQRAISQSGVVSTVTFAKKEWEIRTKDIFLERTNCSDKRDAAETLDCLQKLPVENITNAIMLPDIMDFQNVSYQAGGLYPSVDGKLIDEHLAYPKSPEDKSYTFFRSLDFMSGTLDGEGNMLYMGLTPDVQKKYNFSVTEKIPKSVLCEMTAPVFVNNAVGNVPELAQEICDFYTTAESIDAQSNKVCEFHGDSTFIVPSNLMLSTHAKDNPQANTYQFLITKTRPFPIGGDPPSWFKGAGHADDLRFFFNFSDIFQIPDEKRKEYDEDQGLSEKIIQYWTNFAKFGNPNGENIPLWPSYEINRKQYIIFDTPIETAENLKSEATDLLSRILETGRRHLTRDEL</sequence>
<evidence type="ECO:0000256" key="3">
    <source>
        <dbReference type="RuleBase" id="RU361235"/>
    </source>
</evidence>
<dbReference type="InterPro" id="IPR019819">
    <property type="entry name" value="Carboxylesterase_B_CS"/>
</dbReference>
<dbReference type="InterPro" id="IPR019826">
    <property type="entry name" value="Carboxylesterase_B_AS"/>
</dbReference>
<dbReference type="Pfam" id="PF00135">
    <property type="entry name" value="COesterase"/>
    <property type="match status" value="1"/>
</dbReference>
<dbReference type="EC" id="3.1.1.-" evidence="3"/>
<dbReference type="HOGENOM" id="CLU_006586_13_0_1"/>
<dbReference type="PANTHER" id="PTHR11559">
    <property type="entry name" value="CARBOXYLESTERASE"/>
    <property type="match status" value="1"/>
</dbReference>
<dbReference type="PROSITE" id="PS00941">
    <property type="entry name" value="CARBOXYLESTERASE_B_2"/>
    <property type="match status" value="1"/>
</dbReference>
<dbReference type="PROSITE" id="PS00122">
    <property type="entry name" value="CARBOXYLESTERASE_B_1"/>
    <property type="match status" value="1"/>
</dbReference>
<feature type="domain" description="Carboxylesterase type B" evidence="4">
    <location>
        <begin position="74"/>
        <end position="602"/>
    </location>
</feature>
<protein>
    <recommendedName>
        <fullName evidence="3">Carboxylic ester hydrolase</fullName>
        <ecNumber evidence="3">3.1.1.-</ecNumber>
    </recommendedName>
</protein>
<keyword evidence="2 3" id="KW-0378">Hydrolase</keyword>
<organism evidence="5">
    <name type="scientific">Magallana gigas</name>
    <name type="common">Pacific oyster</name>
    <name type="synonym">Crassostrea gigas</name>
    <dbReference type="NCBI Taxonomy" id="29159"/>
    <lineage>
        <taxon>Eukaryota</taxon>
        <taxon>Metazoa</taxon>
        <taxon>Spiralia</taxon>
        <taxon>Lophotrochozoa</taxon>
        <taxon>Mollusca</taxon>
        <taxon>Bivalvia</taxon>
        <taxon>Autobranchia</taxon>
        <taxon>Pteriomorphia</taxon>
        <taxon>Ostreida</taxon>
        <taxon>Ostreoidea</taxon>
        <taxon>Ostreidae</taxon>
        <taxon>Magallana</taxon>
    </lineage>
</organism>
<dbReference type="ESTHER" id="cragi-k1q2z6">
    <property type="family name" value="Carb_B_Mollusca"/>
</dbReference>
<dbReference type="InterPro" id="IPR002018">
    <property type="entry name" value="CarbesteraseB"/>
</dbReference>
<name>K1Q2Z6_MAGGI</name>
<dbReference type="SUPFAM" id="SSF53474">
    <property type="entry name" value="alpha/beta-Hydrolases"/>
    <property type="match status" value="1"/>
</dbReference>
<gene>
    <name evidence="5" type="ORF">CGI_10019698</name>
</gene>
<dbReference type="InParanoid" id="K1Q2Z6"/>
<dbReference type="InterPro" id="IPR029058">
    <property type="entry name" value="AB_hydrolase_fold"/>
</dbReference>